<dbReference type="InterPro" id="IPR011650">
    <property type="entry name" value="Peptidase_M20_dimer"/>
</dbReference>
<dbReference type="GeneID" id="68110591"/>
<evidence type="ECO:0000256" key="5">
    <source>
        <dbReference type="ARBA" id="ARBA00022801"/>
    </source>
</evidence>
<dbReference type="Pfam" id="PF07687">
    <property type="entry name" value="M20_dimer"/>
    <property type="match status" value="1"/>
</dbReference>
<gene>
    <name evidence="9" type="ORF">FDP41_003373</name>
</gene>
<evidence type="ECO:0000313" key="9">
    <source>
        <dbReference type="EMBL" id="KAF0977381.1"/>
    </source>
</evidence>
<feature type="domain" description="Peptidase M20 dimerisation" evidence="8">
    <location>
        <begin position="279"/>
        <end position="383"/>
    </location>
</feature>
<name>A0A6A5BSQ5_NAEFO</name>
<dbReference type="Gene3D" id="3.40.630.10">
    <property type="entry name" value="Zn peptidases"/>
    <property type="match status" value="1"/>
</dbReference>
<evidence type="ECO:0000259" key="8">
    <source>
        <dbReference type="Pfam" id="PF07687"/>
    </source>
</evidence>
<dbReference type="VEuPathDB" id="AmoebaDB:FDP41_003373"/>
<dbReference type="GO" id="GO:0046872">
    <property type="term" value="F:metal ion binding"/>
    <property type="evidence" value="ECO:0007669"/>
    <property type="project" value="UniProtKB-KW"/>
</dbReference>
<keyword evidence="4" id="KW-0479">Metal-binding</keyword>
<dbReference type="InterPro" id="IPR050072">
    <property type="entry name" value="Peptidase_M20A"/>
</dbReference>
<dbReference type="SUPFAM" id="SSF55031">
    <property type="entry name" value="Bacterial exopeptidase dimerisation domain"/>
    <property type="match status" value="1"/>
</dbReference>
<keyword evidence="6" id="KW-0862">Zinc</keyword>
<dbReference type="AlphaFoldDB" id="A0A6A5BSQ5"/>
<dbReference type="InterPro" id="IPR036264">
    <property type="entry name" value="Bact_exopeptidase_dim_dom"/>
</dbReference>
<comment type="similarity">
    <text evidence="3">Belongs to the peptidase M20A family.</text>
</comment>
<dbReference type="Proteomes" id="UP000444721">
    <property type="component" value="Unassembled WGS sequence"/>
</dbReference>
<accession>A0A6A5BSQ5</accession>
<comment type="cofactor">
    <cofactor evidence="1">
        <name>Co(2+)</name>
        <dbReference type="ChEBI" id="CHEBI:48828"/>
    </cofactor>
</comment>
<dbReference type="PANTHER" id="PTHR43808:SF25">
    <property type="entry name" value="PEPTIDASE M20 DIMERISATION DOMAIN-CONTAINING PROTEIN"/>
    <property type="match status" value="1"/>
</dbReference>
<dbReference type="SUPFAM" id="SSF53187">
    <property type="entry name" value="Zn-dependent exopeptidases"/>
    <property type="match status" value="1"/>
</dbReference>
<evidence type="ECO:0000313" key="10">
    <source>
        <dbReference type="Proteomes" id="UP000444721"/>
    </source>
</evidence>
<dbReference type="Pfam" id="PF01546">
    <property type="entry name" value="Peptidase_M20"/>
    <property type="match status" value="1"/>
</dbReference>
<reference evidence="9 10" key="1">
    <citation type="journal article" date="2019" name="Sci. Rep.">
        <title>Nanopore sequencing improves the draft genome of the human pathogenic amoeba Naegleria fowleri.</title>
        <authorList>
            <person name="Liechti N."/>
            <person name="Schurch N."/>
            <person name="Bruggmann R."/>
            <person name="Wittwer M."/>
        </authorList>
    </citation>
    <scope>NUCLEOTIDE SEQUENCE [LARGE SCALE GENOMIC DNA]</scope>
    <source>
        <strain evidence="9 10">ATCC 30894</strain>
    </source>
</reference>
<evidence type="ECO:0000256" key="6">
    <source>
        <dbReference type="ARBA" id="ARBA00022833"/>
    </source>
</evidence>
<comment type="cofactor">
    <cofactor evidence="2">
        <name>Zn(2+)</name>
        <dbReference type="ChEBI" id="CHEBI:29105"/>
    </cofactor>
</comment>
<dbReference type="RefSeq" id="XP_044562094.1">
    <property type="nucleotide sequence ID" value="XM_044706670.1"/>
</dbReference>
<keyword evidence="10" id="KW-1185">Reference proteome</keyword>
<dbReference type="OrthoDB" id="10059875at2759"/>
<dbReference type="OMA" id="GDCAPHA"/>
<dbReference type="VEuPathDB" id="AmoebaDB:NF0062180"/>
<evidence type="ECO:0000256" key="3">
    <source>
        <dbReference type="ARBA" id="ARBA00006247"/>
    </source>
</evidence>
<comment type="caution">
    <text evidence="9">The sequence shown here is derived from an EMBL/GenBank/DDBJ whole genome shotgun (WGS) entry which is preliminary data.</text>
</comment>
<keyword evidence="5" id="KW-0378">Hydrolase</keyword>
<organism evidence="9 10">
    <name type="scientific">Naegleria fowleri</name>
    <name type="common">Brain eating amoeba</name>
    <dbReference type="NCBI Taxonomy" id="5763"/>
    <lineage>
        <taxon>Eukaryota</taxon>
        <taxon>Discoba</taxon>
        <taxon>Heterolobosea</taxon>
        <taxon>Tetramitia</taxon>
        <taxon>Eutetramitia</taxon>
        <taxon>Vahlkampfiidae</taxon>
        <taxon>Naegleria</taxon>
    </lineage>
</organism>
<evidence type="ECO:0000256" key="2">
    <source>
        <dbReference type="ARBA" id="ARBA00001947"/>
    </source>
</evidence>
<dbReference type="NCBIfam" id="TIGR01910">
    <property type="entry name" value="DapE-ArgE"/>
    <property type="match status" value="1"/>
</dbReference>
<dbReference type="GO" id="GO:0016787">
    <property type="term" value="F:hydrolase activity"/>
    <property type="evidence" value="ECO:0007669"/>
    <property type="project" value="UniProtKB-KW"/>
</dbReference>
<dbReference type="NCBIfam" id="NF005373">
    <property type="entry name" value="PRK06915.1"/>
    <property type="match status" value="1"/>
</dbReference>
<proteinExistence type="inferred from homology"/>
<dbReference type="InterPro" id="IPR002933">
    <property type="entry name" value="Peptidase_M20"/>
</dbReference>
<evidence type="ECO:0000256" key="7">
    <source>
        <dbReference type="ARBA" id="ARBA00023285"/>
    </source>
</evidence>
<dbReference type="PANTHER" id="PTHR43808">
    <property type="entry name" value="ACETYLORNITHINE DEACETYLASE"/>
    <property type="match status" value="1"/>
</dbReference>
<dbReference type="InterPro" id="IPR010182">
    <property type="entry name" value="ArgE/DapE"/>
</dbReference>
<dbReference type="Gene3D" id="3.30.70.360">
    <property type="match status" value="1"/>
</dbReference>
<evidence type="ECO:0000256" key="4">
    <source>
        <dbReference type="ARBA" id="ARBA00022723"/>
    </source>
</evidence>
<dbReference type="VEuPathDB" id="AmoebaDB:NfTy_071810"/>
<keyword evidence="7" id="KW-0170">Cobalt</keyword>
<evidence type="ECO:0000256" key="1">
    <source>
        <dbReference type="ARBA" id="ARBA00001941"/>
    </source>
</evidence>
<protein>
    <recommendedName>
        <fullName evidence="8">Peptidase M20 dimerisation domain-containing protein</fullName>
    </recommendedName>
</protein>
<dbReference type="EMBL" id="VFQX01000034">
    <property type="protein sequence ID" value="KAF0977381.1"/>
    <property type="molecule type" value="Genomic_DNA"/>
</dbReference>
<sequence length="504" mass="56064">MLKQGRPQQVQLAIPPMLIITGAILLLLLLLLVHHSDVVVHSEILPASQKIKNYLQQHRSDVKNLETFQRWVRYASLPEHEKDIQLDIAKYLKEELHFNKVDIWTMDQQKVELENSKFFNTPRNFDSLKKSPIVVGVLDGTAPEDLVETTQEGSIQNVASTKFKPYKSLIINGHIDVVPVGDPKQWYLENPFSGHINDSKIYGRGTTDMKGGLYSGLLAIEAIQKSLGVTNMKGKIIVHSVVEEESGGAGTVSTILRGYGHADAGIFPEPSNFLIFPQQQGSLWFRITVYGKSAHGGTRYDGISAIEKSQIVLNAIKKLEDERTDLIRNVLKNKLFENITIPVPINVGVIRGGEWPSSVPDFTVIEGRFGIIPNYETVEDAKQVLHGLVFKTIPELDKAHFSAYPCKLEFIGASWVPGYVPLEHEFVSQLSRSFSEVMGQNPIIASSPWATDAGYVNMMGNTPSVVFGPGVTHMAHQTNEYIPIDNIYKAAEIIALTIVEWCGV</sequence>